<comment type="pathway">
    <text evidence="3 18">Protein modification; protein ubiquitination.</text>
</comment>
<feature type="region of interest" description="Disordered" evidence="20">
    <location>
        <begin position="349"/>
        <end position="451"/>
    </location>
</feature>
<dbReference type="GO" id="GO:0005737">
    <property type="term" value="C:cytoplasm"/>
    <property type="evidence" value="ECO:0000318"/>
    <property type="project" value="GO_Central"/>
</dbReference>
<dbReference type="InterPro" id="IPR036638">
    <property type="entry name" value="HLH_DNA-bd_sf"/>
</dbReference>
<reference evidence="23 24" key="1">
    <citation type="journal article" date="2008" name="Nature">
        <title>The genome of the model beetle and pest Tribolium castaneum.</title>
        <authorList>
            <consortium name="Tribolium Genome Sequencing Consortium"/>
            <person name="Richards S."/>
            <person name="Gibbs R.A."/>
            <person name="Weinstock G.M."/>
            <person name="Brown S.J."/>
            <person name="Denell R."/>
            <person name="Beeman R.W."/>
            <person name="Gibbs R."/>
            <person name="Beeman R.W."/>
            <person name="Brown S.J."/>
            <person name="Bucher G."/>
            <person name="Friedrich M."/>
            <person name="Grimmelikhuijzen C.J."/>
            <person name="Klingler M."/>
            <person name="Lorenzen M."/>
            <person name="Richards S."/>
            <person name="Roth S."/>
            <person name="Schroder R."/>
            <person name="Tautz D."/>
            <person name="Zdobnov E.M."/>
            <person name="Muzny D."/>
            <person name="Gibbs R.A."/>
            <person name="Weinstock G.M."/>
            <person name="Attaway T."/>
            <person name="Bell S."/>
            <person name="Buhay C.J."/>
            <person name="Chandrabose M.N."/>
            <person name="Chavez D."/>
            <person name="Clerk-Blankenburg K.P."/>
            <person name="Cree A."/>
            <person name="Dao M."/>
            <person name="Davis C."/>
            <person name="Chacko J."/>
            <person name="Dinh H."/>
            <person name="Dugan-Rocha S."/>
            <person name="Fowler G."/>
            <person name="Garner T.T."/>
            <person name="Garnes J."/>
            <person name="Gnirke A."/>
            <person name="Hawes A."/>
            <person name="Hernandez J."/>
            <person name="Hines S."/>
            <person name="Holder M."/>
            <person name="Hume J."/>
            <person name="Jhangiani S.N."/>
            <person name="Joshi V."/>
            <person name="Khan Z.M."/>
            <person name="Jackson L."/>
            <person name="Kovar C."/>
            <person name="Kowis A."/>
            <person name="Lee S."/>
            <person name="Lewis L.R."/>
            <person name="Margolis J."/>
            <person name="Morgan M."/>
            <person name="Nazareth L.V."/>
            <person name="Nguyen N."/>
            <person name="Okwuonu G."/>
            <person name="Parker D."/>
            <person name="Richards S."/>
            <person name="Ruiz S.J."/>
            <person name="Santibanez J."/>
            <person name="Savard J."/>
            <person name="Scherer S.E."/>
            <person name="Schneider B."/>
            <person name="Sodergren E."/>
            <person name="Tautz D."/>
            <person name="Vattahil S."/>
            <person name="Villasana D."/>
            <person name="White C.S."/>
            <person name="Wright R."/>
            <person name="Park Y."/>
            <person name="Beeman R.W."/>
            <person name="Lord J."/>
            <person name="Oppert B."/>
            <person name="Lorenzen M."/>
            <person name="Brown S."/>
            <person name="Wang L."/>
            <person name="Savard J."/>
            <person name="Tautz D."/>
            <person name="Richards S."/>
            <person name="Weinstock G."/>
            <person name="Gibbs R.A."/>
            <person name="Liu Y."/>
            <person name="Worley K."/>
            <person name="Weinstock G."/>
            <person name="Elsik C.G."/>
            <person name="Reese J.T."/>
            <person name="Elhaik E."/>
            <person name="Landan G."/>
            <person name="Graur D."/>
            <person name="Arensburger P."/>
            <person name="Atkinson P."/>
            <person name="Beeman R.W."/>
            <person name="Beidler J."/>
            <person name="Brown S.J."/>
            <person name="Demuth J.P."/>
            <person name="Drury D.W."/>
            <person name="Du Y.Z."/>
            <person name="Fujiwara H."/>
            <person name="Lorenzen M."/>
            <person name="Maselli V."/>
            <person name="Osanai M."/>
            <person name="Park Y."/>
            <person name="Robertson H.M."/>
            <person name="Tu Z."/>
            <person name="Wang J.J."/>
            <person name="Wang S."/>
            <person name="Richards S."/>
            <person name="Song H."/>
            <person name="Zhang L."/>
            <person name="Sodergren E."/>
            <person name="Werner D."/>
            <person name="Stanke M."/>
            <person name="Morgenstern B."/>
            <person name="Solovyev V."/>
            <person name="Kosarev P."/>
            <person name="Brown G."/>
            <person name="Chen H.C."/>
            <person name="Ermolaeva O."/>
            <person name="Hlavina W."/>
            <person name="Kapustin Y."/>
            <person name="Kiryutin B."/>
            <person name="Kitts P."/>
            <person name="Maglott D."/>
            <person name="Pruitt K."/>
            <person name="Sapojnikov V."/>
            <person name="Souvorov A."/>
            <person name="Mackey A.J."/>
            <person name="Waterhouse R.M."/>
            <person name="Wyder S."/>
            <person name="Zdobnov E.M."/>
            <person name="Zdobnov E.M."/>
            <person name="Wyder S."/>
            <person name="Kriventseva E.V."/>
            <person name="Kadowaki T."/>
            <person name="Bork P."/>
            <person name="Aranda M."/>
            <person name="Bao R."/>
            <person name="Beermann A."/>
            <person name="Berns N."/>
            <person name="Bolognesi R."/>
            <person name="Bonneton F."/>
            <person name="Bopp D."/>
            <person name="Brown S.J."/>
            <person name="Bucher G."/>
            <person name="Butts T."/>
            <person name="Chaumot A."/>
            <person name="Denell R.E."/>
            <person name="Ferrier D.E."/>
            <person name="Friedrich M."/>
            <person name="Gordon C.M."/>
            <person name="Jindra M."/>
            <person name="Klingler M."/>
            <person name="Lan Q."/>
            <person name="Lattorff H.M."/>
            <person name="Laudet V."/>
            <person name="von Levetsow C."/>
            <person name="Liu Z."/>
            <person name="Lutz R."/>
            <person name="Lynch J.A."/>
            <person name="da Fonseca R.N."/>
            <person name="Posnien N."/>
            <person name="Reuter R."/>
            <person name="Roth S."/>
            <person name="Savard J."/>
            <person name="Schinko J.B."/>
            <person name="Schmitt C."/>
            <person name="Schoppmeier M."/>
            <person name="Schroder R."/>
            <person name="Shippy T.D."/>
            <person name="Simonnet F."/>
            <person name="Marques-Souza H."/>
            <person name="Tautz D."/>
            <person name="Tomoyasu Y."/>
            <person name="Trauner J."/>
            <person name="Van der Zee M."/>
            <person name="Vervoort M."/>
            <person name="Wittkopp N."/>
            <person name="Wimmer E.A."/>
            <person name="Yang X."/>
            <person name="Jones A.K."/>
            <person name="Sattelle D.B."/>
            <person name="Ebert P.R."/>
            <person name="Nelson D."/>
            <person name="Scott J.G."/>
            <person name="Beeman R.W."/>
            <person name="Muthukrishnan S."/>
            <person name="Kramer K.J."/>
            <person name="Arakane Y."/>
            <person name="Beeman R.W."/>
            <person name="Zhu Q."/>
            <person name="Hogenkamp D."/>
            <person name="Dixit R."/>
            <person name="Oppert B."/>
            <person name="Jiang H."/>
            <person name="Zou Z."/>
            <person name="Marshall J."/>
            <person name="Elpidina E."/>
            <person name="Vinokurov K."/>
            <person name="Oppert C."/>
            <person name="Zou Z."/>
            <person name="Evans J."/>
            <person name="Lu Z."/>
            <person name="Zhao P."/>
            <person name="Sumathipala N."/>
            <person name="Altincicek B."/>
            <person name="Vilcinskas A."/>
            <person name="Williams M."/>
            <person name="Hultmark D."/>
            <person name="Hetru C."/>
            <person name="Jiang H."/>
            <person name="Grimmelikhuijzen C.J."/>
            <person name="Hauser F."/>
            <person name="Cazzamali G."/>
            <person name="Williamson M."/>
            <person name="Park Y."/>
            <person name="Li B."/>
            <person name="Tanaka Y."/>
            <person name="Predel R."/>
            <person name="Neupert S."/>
            <person name="Schachtner J."/>
            <person name="Verleyen P."/>
            <person name="Raible F."/>
            <person name="Bork P."/>
            <person name="Friedrich M."/>
            <person name="Walden K.K."/>
            <person name="Robertson H.M."/>
            <person name="Angeli S."/>
            <person name="Foret S."/>
            <person name="Bucher G."/>
            <person name="Schuetz S."/>
            <person name="Maleszka R."/>
            <person name="Wimmer E.A."/>
            <person name="Beeman R.W."/>
            <person name="Lorenzen M."/>
            <person name="Tomoyasu Y."/>
            <person name="Miller S.C."/>
            <person name="Grossmann D."/>
            <person name="Bucher G."/>
        </authorList>
    </citation>
    <scope>NUCLEOTIDE SEQUENCE [LARGE SCALE GENOMIC DNA]</scope>
    <source>
        <strain evidence="23 24">Georgia GA2</strain>
    </source>
</reference>
<feature type="domain" description="BHLH" evidence="21">
    <location>
        <begin position="3"/>
        <end position="55"/>
    </location>
</feature>
<dbReference type="eggNOG" id="ENOG502S7US">
    <property type="taxonomic scope" value="Eukaryota"/>
</dbReference>
<dbReference type="SUPFAM" id="SSF57850">
    <property type="entry name" value="RING/U-box"/>
    <property type="match status" value="1"/>
</dbReference>
<evidence type="ECO:0000256" key="18">
    <source>
        <dbReference type="RuleBase" id="RU367101"/>
    </source>
</evidence>
<dbReference type="InterPro" id="IPR019775">
    <property type="entry name" value="WD40_repeat_CS"/>
</dbReference>
<dbReference type="Proteomes" id="UP000007266">
    <property type="component" value="Linkage group 9"/>
</dbReference>
<feature type="compositionally biased region" description="Basic residues" evidence="20">
    <location>
        <begin position="181"/>
        <end position="190"/>
    </location>
</feature>
<evidence type="ECO:0000256" key="3">
    <source>
        <dbReference type="ARBA" id="ARBA00004906"/>
    </source>
</evidence>
<dbReference type="FunFam" id="2.130.10.10:FF:000043">
    <property type="entry name" value="pre-mRNA-processing factor 19"/>
    <property type="match status" value="1"/>
</dbReference>
<evidence type="ECO:0000256" key="20">
    <source>
        <dbReference type="SAM" id="MobiDB-lite"/>
    </source>
</evidence>
<evidence type="ECO:0000256" key="6">
    <source>
        <dbReference type="ARBA" id="ARBA00015618"/>
    </source>
</evidence>
<dbReference type="InterPro" id="IPR001680">
    <property type="entry name" value="WD40_rpt"/>
</dbReference>
<keyword evidence="12 18" id="KW-0227">DNA damage</keyword>
<evidence type="ECO:0000256" key="5">
    <source>
        <dbReference type="ARBA" id="ARBA00012483"/>
    </source>
</evidence>
<dbReference type="CDD" id="cd16656">
    <property type="entry name" value="RING-Ubox_PRP19"/>
    <property type="match status" value="1"/>
</dbReference>
<feature type="repeat" description="WD" evidence="17">
    <location>
        <begin position="1496"/>
        <end position="1537"/>
    </location>
</feature>
<dbReference type="GO" id="GO:0046983">
    <property type="term" value="F:protein dimerization activity"/>
    <property type="evidence" value="ECO:0007669"/>
    <property type="project" value="InterPro"/>
</dbReference>
<dbReference type="Gene3D" id="4.10.280.10">
    <property type="entry name" value="Helix-loop-helix DNA-binding domain"/>
    <property type="match status" value="1"/>
</dbReference>
<dbReference type="PROSITE" id="PS50888">
    <property type="entry name" value="BHLH"/>
    <property type="match status" value="1"/>
</dbReference>
<keyword evidence="24" id="KW-1185">Reference proteome</keyword>
<dbReference type="InterPro" id="IPR011598">
    <property type="entry name" value="bHLH_dom"/>
</dbReference>
<evidence type="ECO:0000256" key="7">
    <source>
        <dbReference type="ARBA" id="ARBA00022574"/>
    </source>
</evidence>
<evidence type="ECO:0000256" key="8">
    <source>
        <dbReference type="ARBA" id="ARBA00022664"/>
    </source>
</evidence>
<dbReference type="InterPro" id="IPR013083">
    <property type="entry name" value="Znf_RING/FYVE/PHD"/>
</dbReference>
<dbReference type="Gene3D" id="2.130.10.10">
    <property type="entry name" value="YVTN repeat-like/Quinoprotein amine dehydrogenase"/>
    <property type="match status" value="1"/>
</dbReference>
<dbReference type="PANTHER" id="PTHR43995:SF1">
    <property type="entry name" value="PRE-MRNA-PROCESSING FACTOR 19"/>
    <property type="match status" value="1"/>
</dbReference>
<comment type="subunit">
    <text evidence="18">Homotetramer.</text>
</comment>
<sequence>MPRESSKCREWEKERRNRLNEAFATLCKLLPCYDPATNVSKIDILRNAASYIEELQTKVKTLVSQDNDEPAKKIKGEELKKLQERIRKLLSKNEQLCALLREAKITIPPGCSLRKFKPPFNWCNKIMPEQAKILQKKELDKENNASAKKLQGRKFTNKSRNKNSTPKHRKAILNRSDSKKLRPSKKKKIKPIPTSKCVIVLSQPNATQPCYIITNAPSNNILGGSSTVITNSTLVANPLVSSKAAKTVASMPPLGPGTLILANGTIMPVLPQQTVLPLAPQIITRPPPIILLPRNPVTTSTPTTTAKTITTTTSVKTLTRIKPKYCLTRTTQVNKVPIPALTSRYSNPEVVLKKNEPKAKAKPVEKKVTKEGEKKSEGEKRKEATPDDNCTEAKKAKPSEDKENEKEVSEKVAETVEVQAKCVEEKEKEAEEKPENEPKTTSEPEQKKPDETLELNINSELSNDIFASLQVPAGCQNPESTSPTAAFLLAFPLVSSLTGVKVTEVTEEDNTESQRGTPTLLQIGTMDTTKPTQSESLTPSLLNLDNLSFFSSKDIGGFYSSFEATATTVAVSTVTTVTPSVSKEEKQKQVKNQPVPYYDNHNLAPIPTFCSTNSTNSVSQMSYQAKPAEAKCSNYNTQKMFCNSFDTPKVTTTCSYANQIKSYPEPLYTNSSTYTYSNTSDSGFNQNYYKELPKTDNRSYYSLNYENYTDYRKNDSNTYFPTSNYYTNGQKFATNNNTNNAQKPKNVPQTSRAPINWMTTPDNRDYVLPQFTTKESDFGHNSIYTIQSCNTFTNPQTTYFNTNPMYPSNTNDVGNNPQETRKSLDLPIYQEENQFSWSPSKIPQFLDPPHSFVSSTLPTLVGDLALGNPLTFGEQKTDKCQKKRVKYEGNQNFLSVSQLVDHNKEAPARTTARRNSGNRGTSGKKVPQKTAQRKENKVETGKGMKQLGYSSDLFCETKNRNVAKNSYSAEALIGPQMQADGGHKNRNYAGNKAISVSSFLHDNIIPYFPTVDLPQDNTYMQQNQNYQTSSFSHSSYTSNSFIPSTTTYNFMHDVHDYSENLALFPPVTKDKSCKIVNRNVREQQCAVAPKKSKRKHSNETNLPGFVDFPFLSMPGSINSPILPDDFHTHSGFLQPPTPQLYPCKNPFTKSNDLGSGALLPLPPVPPKALSKGLFPYKNNEHCTVKRGNENVASSRRATIVWSTVMFMVPSSFLVHLHRYLGHSVFHFVRLATHQAKLAKMALFCALSNEVPEHPVVSPTSGAIFEKRIIEKYIQEHGKDPISGDELTVDKLIEIKTPPIVKPKPPSATSIPATLKLLQDEWDAVMLYSFTQRQQLQTARQELSHALYQHDAACRVIARLNKEVTAAREALATLKPQAGIITVPQPAVAAEAGGIANQPTEQCGLTDEVIEKLQDKATVLTQERKKRSKTVPEEVSTPEQLRGFKTLASHPGLHSASVPGILALDVHNSDTSKILTGGNDRNATVFNKDTEQVVAILKGHTKKVTKVVYHPDEDLVITASPDSTIRVWNVPTSQTTLLLRVHEGPITGLSLHPTGDYVLSASEDQHWAFSDIRTGELLTKVADQSNIPLTTAQLHPDGLIFGTGTANSQVKIWDLKEQLNVATCTGHAGAITAISFSENGYYMATADDACVKLWDLRKVRNFKTLQLDEDYQIKDLCFDQSGTYLAVAGTDVRVYFCKQWQELKVFNDHTAAATGVRFGKDARFIASTSMDRTLKLYGLD</sequence>
<dbReference type="InterPro" id="IPR038959">
    <property type="entry name" value="Prp19"/>
</dbReference>
<evidence type="ECO:0000256" key="9">
    <source>
        <dbReference type="ARBA" id="ARBA00022679"/>
    </source>
</evidence>
<protein>
    <recommendedName>
        <fullName evidence="6 18">Pre-mRNA-processing factor 19</fullName>
        <ecNumber evidence="5 18">2.3.2.27</ecNumber>
    </recommendedName>
</protein>
<accession>A0A139WBN5</accession>
<dbReference type="GO" id="GO:0000398">
    <property type="term" value="P:mRNA splicing, via spliceosome"/>
    <property type="evidence" value="ECO:0000318"/>
    <property type="project" value="GO_Central"/>
</dbReference>
<comment type="similarity">
    <text evidence="4 18">Belongs to the WD repeat PRP19 family.</text>
</comment>
<dbReference type="PANTHER" id="PTHR43995">
    <property type="entry name" value="PRE-MRNA-PROCESSING FACTOR 19"/>
    <property type="match status" value="1"/>
</dbReference>
<dbReference type="SMART" id="SM00320">
    <property type="entry name" value="WD40"/>
    <property type="match status" value="7"/>
</dbReference>
<comment type="catalytic activity">
    <reaction evidence="1 18">
        <text>S-ubiquitinyl-[E2 ubiquitin-conjugating enzyme]-L-cysteine + [acceptor protein]-L-lysine = [E2 ubiquitin-conjugating enzyme]-L-cysteine + N(6)-ubiquitinyl-[acceptor protein]-L-lysine.</text>
        <dbReference type="EC" id="2.3.2.27"/>
    </reaction>
</comment>
<dbReference type="GO" id="GO:0071006">
    <property type="term" value="C:U2-type catalytic step 1 spliceosome"/>
    <property type="evidence" value="ECO:0000318"/>
    <property type="project" value="GO_Central"/>
</dbReference>
<dbReference type="Pfam" id="PF08606">
    <property type="entry name" value="Prp19"/>
    <property type="match status" value="1"/>
</dbReference>
<dbReference type="FunFam" id="3.30.40.10:FF:000027">
    <property type="entry name" value="Pre-mRNA-processing factor 19, putative"/>
    <property type="match status" value="1"/>
</dbReference>
<reference evidence="23 24" key="2">
    <citation type="journal article" date="2010" name="Nucleic Acids Res.">
        <title>BeetleBase in 2010: revisions to provide comprehensive genomic information for Tribolium castaneum.</title>
        <authorList>
            <person name="Kim H.S."/>
            <person name="Murphy T."/>
            <person name="Xia J."/>
            <person name="Caragea D."/>
            <person name="Park Y."/>
            <person name="Beeman R.W."/>
            <person name="Lorenzen M.D."/>
            <person name="Butcher S."/>
            <person name="Manak J.R."/>
            <person name="Brown S.J."/>
        </authorList>
    </citation>
    <scope>GENOME REANNOTATION</scope>
    <source>
        <strain evidence="23 24">Georgia GA2</strain>
    </source>
</reference>
<evidence type="ECO:0000313" key="23">
    <source>
        <dbReference type="EMBL" id="KYB25334.1"/>
    </source>
</evidence>
<evidence type="ECO:0000256" key="12">
    <source>
        <dbReference type="ARBA" id="ARBA00022763"/>
    </source>
</evidence>
<evidence type="ECO:0000256" key="4">
    <source>
        <dbReference type="ARBA" id="ARBA00006388"/>
    </source>
</evidence>
<dbReference type="PROSITE" id="PS00678">
    <property type="entry name" value="WD_REPEATS_1"/>
    <property type="match status" value="1"/>
</dbReference>
<dbReference type="CDD" id="cd00200">
    <property type="entry name" value="WD40"/>
    <property type="match status" value="1"/>
</dbReference>
<evidence type="ECO:0000256" key="11">
    <source>
        <dbReference type="ARBA" id="ARBA00022737"/>
    </source>
</evidence>
<dbReference type="EMBL" id="KQ971372">
    <property type="protein sequence ID" value="KYB25334.1"/>
    <property type="molecule type" value="Genomic_DNA"/>
</dbReference>
<feature type="compositionally biased region" description="Basic residues" evidence="20">
    <location>
        <begin position="150"/>
        <end position="172"/>
    </location>
</feature>
<dbReference type="InterPro" id="IPR015943">
    <property type="entry name" value="WD40/YVTN_repeat-like_dom_sf"/>
</dbReference>
<evidence type="ECO:0000256" key="2">
    <source>
        <dbReference type="ARBA" id="ARBA00004123"/>
    </source>
</evidence>
<dbReference type="GO" id="GO:0000974">
    <property type="term" value="C:Prp19 complex"/>
    <property type="evidence" value="ECO:0000318"/>
    <property type="project" value="GO_Central"/>
</dbReference>
<evidence type="ECO:0000256" key="17">
    <source>
        <dbReference type="PROSITE-ProRule" id="PRU00221"/>
    </source>
</evidence>
<dbReference type="PROSITE" id="PS51698">
    <property type="entry name" value="U_BOX"/>
    <property type="match status" value="1"/>
</dbReference>
<keyword evidence="15 18" id="KW-0234">DNA repair</keyword>
<evidence type="ECO:0000256" key="15">
    <source>
        <dbReference type="ARBA" id="ARBA00023204"/>
    </source>
</evidence>
<keyword evidence="14 18" id="KW-0508">mRNA splicing</keyword>
<keyword evidence="9 18" id="KW-0808">Transferase</keyword>
<dbReference type="STRING" id="7070.A0A139WBN5"/>
<dbReference type="InterPro" id="IPR013915">
    <property type="entry name" value="Prp19_cc"/>
</dbReference>
<dbReference type="GO" id="GO:0004842">
    <property type="term" value="F:ubiquitin-protein transferase activity"/>
    <property type="evidence" value="ECO:0000318"/>
    <property type="project" value="GO_Central"/>
</dbReference>
<keyword evidence="10 18" id="KW-0747">Spliceosome</keyword>
<dbReference type="PROSITE" id="PS50294">
    <property type="entry name" value="WD_REPEATS_REGION"/>
    <property type="match status" value="3"/>
</dbReference>
<keyword evidence="11" id="KW-0677">Repeat</keyword>
<organism evidence="23 24">
    <name type="scientific">Tribolium castaneum</name>
    <name type="common">Red flour beetle</name>
    <dbReference type="NCBI Taxonomy" id="7070"/>
    <lineage>
        <taxon>Eukaryota</taxon>
        <taxon>Metazoa</taxon>
        <taxon>Ecdysozoa</taxon>
        <taxon>Arthropoda</taxon>
        <taxon>Hexapoda</taxon>
        <taxon>Insecta</taxon>
        <taxon>Pterygota</taxon>
        <taxon>Neoptera</taxon>
        <taxon>Endopterygota</taxon>
        <taxon>Coleoptera</taxon>
        <taxon>Polyphaga</taxon>
        <taxon>Cucujiformia</taxon>
        <taxon>Tenebrionidae</taxon>
        <taxon>Tenebrionidae incertae sedis</taxon>
        <taxon>Tribolium</taxon>
    </lineage>
</organism>
<evidence type="ECO:0000256" key="19">
    <source>
        <dbReference type="SAM" id="Coils"/>
    </source>
</evidence>
<evidence type="ECO:0000313" key="24">
    <source>
        <dbReference type="Proteomes" id="UP000007266"/>
    </source>
</evidence>
<gene>
    <name evidence="23" type="primary">AUGUSTUS-3.0.2_34425</name>
    <name evidence="23" type="ORF">TcasGA2_TC034425</name>
</gene>
<dbReference type="UniPathway" id="UPA00143"/>
<feature type="repeat" description="WD" evidence="17">
    <location>
        <begin position="1538"/>
        <end position="1579"/>
    </location>
</feature>
<feature type="region of interest" description="Disordered" evidence="20">
    <location>
        <begin position="902"/>
        <end position="940"/>
    </location>
</feature>
<evidence type="ECO:0000256" key="1">
    <source>
        <dbReference type="ARBA" id="ARBA00000900"/>
    </source>
</evidence>
<evidence type="ECO:0000256" key="16">
    <source>
        <dbReference type="ARBA" id="ARBA00023242"/>
    </source>
</evidence>
<dbReference type="EC" id="2.3.2.27" evidence="5 18"/>
<evidence type="ECO:0000256" key="14">
    <source>
        <dbReference type="ARBA" id="ARBA00023187"/>
    </source>
</evidence>
<evidence type="ECO:0000259" key="22">
    <source>
        <dbReference type="PROSITE" id="PS51698"/>
    </source>
</evidence>
<dbReference type="GO" id="GO:0070534">
    <property type="term" value="P:protein K63-linked ubiquitination"/>
    <property type="evidence" value="ECO:0007669"/>
    <property type="project" value="UniProtKB-UniRule"/>
</dbReference>
<feature type="compositionally biased region" description="Polar residues" evidence="20">
    <location>
        <begin position="747"/>
        <end position="759"/>
    </location>
</feature>
<feature type="region of interest" description="Disordered" evidence="20">
    <location>
        <begin position="144"/>
        <end position="190"/>
    </location>
</feature>
<dbReference type="GO" id="GO:0006281">
    <property type="term" value="P:DNA repair"/>
    <property type="evidence" value="ECO:0007669"/>
    <property type="project" value="UniProtKB-KW"/>
</dbReference>
<keyword evidence="7 17" id="KW-0853">WD repeat</keyword>
<comment type="subcellular location">
    <subcellularLocation>
        <location evidence="2 18">Nucleus</location>
    </subcellularLocation>
</comment>
<dbReference type="InParanoid" id="A0A139WBN5"/>
<feature type="repeat" description="WD" evidence="17">
    <location>
        <begin position="1705"/>
        <end position="1739"/>
    </location>
</feature>
<keyword evidence="13 18" id="KW-0833">Ubl conjugation pathway</keyword>
<feature type="coiled-coil region" evidence="19">
    <location>
        <begin position="72"/>
        <end position="99"/>
    </location>
</feature>
<dbReference type="InterPro" id="IPR055340">
    <property type="entry name" value="RING-Ubox_PRP19"/>
</dbReference>
<dbReference type="PROSITE" id="PS50082">
    <property type="entry name" value="WD_REPEATS_2"/>
    <property type="match status" value="5"/>
</dbReference>
<keyword evidence="19" id="KW-0175">Coiled coil</keyword>
<evidence type="ECO:0000256" key="13">
    <source>
        <dbReference type="ARBA" id="ARBA00022786"/>
    </source>
</evidence>
<comment type="function">
    <text evidence="18">Ubiquitin-protein ligase which is mainly involved pre-mRNA splicing and DNA repair. Required for pre-mRNA splicing as component of the spliceosome.</text>
</comment>
<dbReference type="InterPro" id="IPR003613">
    <property type="entry name" value="Ubox_domain"/>
</dbReference>
<dbReference type="SMART" id="SM00353">
    <property type="entry name" value="HLH"/>
    <property type="match status" value="1"/>
</dbReference>
<proteinExistence type="inferred from homology"/>
<dbReference type="Gene3D" id="3.30.40.10">
    <property type="entry name" value="Zinc/RING finger domain, C3HC4 (zinc finger)"/>
    <property type="match status" value="1"/>
</dbReference>
<name>A0A139WBN5_TRICA</name>
<feature type="compositionally biased region" description="Basic and acidic residues" evidence="20">
    <location>
        <begin position="351"/>
        <end position="414"/>
    </location>
</feature>
<evidence type="ECO:0000259" key="21">
    <source>
        <dbReference type="PROSITE" id="PS50888"/>
    </source>
</evidence>
<feature type="repeat" description="WD" evidence="17">
    <location>
        <begin position="1623"/>
        <end position="1663"/>
    </location>
</feature>
<keyword evidence="8 18" id="KW-0507">mRNA processing</keyword>
<keyword evidence="16 18" id="KW-0539">Nucleus</keyword>
<dbReference type="GO" id="GO:0061630">
    <property type="term" value="F:ubiquitin protein ligase activity"/>
    <property type="evidence" value="ECO:0007669"/>
    <property type="project" value="UniProtKB-UniRule"/>
</dbReference>
<feature type="repeat" description="WD" evidence="17">
    <location>
        <begin position="1588"/>
        <end position="1622"/>
    </location>
</feature>
<feature type="domain" description="U-box" evidence="22">
    <location>
        <begin position="1237"/>
        <end position="1311"/>
    </location>
</feature>
<feature type="region of interest" description="Disordered" evidence="20">
    <location>
        <begin position="733"/>
        <end position="759"/>
    </location>
</feature>
<evidence type="ECO:0000256" key="10">
    <source>
        <dbReference type="ARBA" id="ARBA00022728"/>
    </source>
</evidence>
<dbReference type="SUPFAM" id="SSF50978">
    <property type="entry name" value="WD40 repeat-like"/>
    <property type="match status" value="1"/>
</dbReference>
<feature type="compositionally biased region" description="Basic and acidic residues" evidence="20">
    <location>
        <begin position="422"/>
        <end position="451"/>
    </location>
</feature>
<dbReference type="Pfam" id="PF00010">
    <property type="entry name" value="HLH"/>
    <property type="match status" value="1"/>
</dbReference>
<dbReference type="Pfam" id="PF24814">
    <property type="entry name" value="WD40_Prp19"/>
    <property type="match status" value="1"/>
</dbReference>
<dbReference type="SUPFAM" id="SSF47459">
    <property type="entry name" value="HLH, helix-loop-helix DNA-binding domain"/>
    <property type="match status" value="1"/>
</dbReference>
<dbReference type="InterPro" id="IPR036322">
    <property type="entry name" value="WD40_repeat_dom_sf"/>
</dbReference>
<dbReference type="SMART" id="SM00504">
    <property type="entry name" value="Ubox"/>
    <property type="match status" value="1"/>
</dbReference>